<dbReference type="EMBL" id="LGRX02025861">
    <property type="protein sequence ID" value="KAK3251731.1"/>
    <property type="molecule type" value="Genomic_DNA"/>
</dbReference>
<comment type="caution">
    <text evidence="1">The sequence shown here is derived from an EMBL/GenBank/DDBJ whole genome shotgun (WGS) entry which is preliminary data.</text>
</comment>
<reference evidence="1 2" key="1">
    <citation type="journal article" date="2015" name="Genome Biol. Evol.">
        <title>Comparative Genomics of a Bacterivorous Green Alga Reveals Evolutionary Causalities and Consequences of Phago-Mixotrophic Mode of Nutrition.</title>
        <authorList>
            <person name="Burns J.A."/>
            <person name="Paasch A."/>
            <person name="Narechania A."/>
            <person name="Kim E."/>
        </authorList>
    </citation>
    <scope>NUCLEOTIDE SEQUENCE [LARGE SCALE GENOMIC DNA]</scope>
    <source>
        <strain evidence="1 2">PLY_AMNH</strain>
    </source>
</reference>
<dbReference type="AlphaFoldDB" id="A0AAE0CB21"/>
<gene>
    <name evidence="1" type="ORF">CYMTET_38937</name>
</gene>
<keyword evidence="2" id="KW-1185">Reference proteome</keyword>
<dbReference type="InterPro" id="IPR029055">
    <property type="entry name" value="Ntn_hydrolases_N"/>
</dbReference>
<proteinExistence type="predicted"/>
<dbReference type="SUPFAM" id="SSF56235">
    <property type="entry name" value="N-terminal nucleophile aminohydrolases (Ntn hydrolases)"/>
    <property type="match status" value="1"/>
</dbReference>
<name>A0AAE0CB21_9CHLO</name>
<evidence type="ECO:0000313" key="1">
    <source>
        <dbReference type="EMBL" id="KAK3251731.1"/>
    </source>
</evidence>
<sequence length="305" mass="33424">MCITPRPMCQSNKEEGPTLVYLQPAKALEFSEGCAVRVTPQSSLHSVLNGQEDAYDLHHFASASFAVKKSCNAVYVTRTTITVVVGKLDNAEHLKRKHGLDPLCTDAEIIHFLNNTFRFNFLPSLRGKFSLIVYNQNADQVFAATDTACSFDLLQGQDSTGGLLVTDYNLGPNYQLSTIPGASFIFGKYRGRNIHKYASTETELVATAREAHAAAERALEGSGVSSSAYPDKLNLRSFTSTTFSAKGTADKARSWRRVESTCYDMCKSPESPLCVGSVFDMPYSTKASEKYSGRADSSSSWRIKA</sequence>
<organism evidence="1 2">
    <name type="scientific">Cymbomonas tetramitiformis</name>
    <dbReference type="NCBI Taxonomy" id="36881"/>
    <lineage>
        <taxon>Eukaryota</taxon>
        <taxon>Viridiplantae</taxon>
        <taxon>Chlorophyta</taxon>
        <taxon>Pyramimonadophyceae</taxon>
        <taxon>Pyramimonadales</taxon>
        <taxon>Pyramimonadaceae</taxon>
        <taxon>Cymbomonas</taxon>
    </lineage>
</organism>
<dbReference type="Proteomes" id="UP001190700">
    <property type="component" value="Unassembled WGS sequence"/>
</dbReference>
<protein>
    <submittedName>
        <fullName evidence="1">Uncharacterized protein</fullName>
    </submittedName>
</protein>
<evidence type="ECO:0000313" key="2">
    <source>
        <dbReference type="Proteomes" id="UP001190700"/>
    </source>
</evidence>
<accession>A0AAE0CB21</accession>